<name>A0ABQ9YY88_9CRUS</name>
<accession>A0ABQ9YY88</accession>
<proteinExistence type="predicted"/>
<keyword evidence="1" id="KW-0472">Membrane</keyword>
<keyword evidence="1" id="KW-0812">Transmembrane</keyword>
<sequence>MLYNLHILQIAKDCRWTNDETSCCMHSTSLQGGDFYMHISDEKQTFRLLYSAYLFVLFLVSVRLMAKSKIRPNMAFFTSLFETIQNENEEQKEDGV</sequence>
<evidence type="ECO:0000313" key="2">
    <source>
        <dbReference type="EMBL" id="KAK4005611.1"/>
    </source>
</evidence>
<organism evidence="2 3">
    <name type="scientific">Daphnia magna</name>
    <dbReference type="NCBI Taxonomy" id="35525"/>
    <lineage>
        <taxon>Eukaryota</taxon>
        <taxon>Metazoa</taxon>
        <taxon>Ecdysozoa</taxon>
        <taxon>Arthropoda</taxon>
        <taxon>Crustacea</taxon>
        <taxon>Branchiopoda</taxon>
        <taxon>Diplostraca</taxon>
        <taxon>Cladocera</taxon>
        <taxon>Anomopoda</taxon>
        <taxon>Daphniidae</taxon>
        <taxon>Daphnia</taxon>
    </lineage>
</organism>
<evidence type="ECO:0000256" key="1">
    <source>
        <dbReference type="SAM" id="Phobius"/>
    </source>
</evidence>
<feature type="transmembrane region" description="Helical" evidence="1">
    <location>
        <begin position="48"/>
        <end position="66"/>
    </location>
</feature>
<protein>
    <submittedName>
        <fullName evidence="2">Uncharacterized protein</fullName>
    </submittedName>
</protein>
<dbReference type="EMBL" id="JAOYFB010000001">
    <property type="protein sequence ID" value="KAK4005611.1"/>
    <property type="molecule type" value="Genomic_DNA"/>
</dbReference>
<dbReference type="Proteomes" id="UP001234178">
    <property type="component" value="Unassembled WGS sequence"/>
</dbReference>
<keyword evidence="1" id="KW-1133">Transmembrane helix</keyword>
<keyword evidence="3" id="KW-1185">Reference proteome</keyword>
<reference evidence="2 3" key="1">
    <citation type="journal article" date="2023" name="Nucleic Acids Res.">
        <title>The hologenome of Daphnia magna reveals possible DNA methylation and microbiome-mediated evolution of the host genome.</title>
        <authorList>
            <person name="Chaturvedi A."/>
            <person name="Li X."/>
            <person name="Dhandapani V."/>
            <person name="Marshall H."/>
            <person name="Kissane S."/>
            <person name="Cuenca-Cambronero M."/>
            <person name="Asole G."/>
            <person name="Calvet F."/>
            <person name="Ruiz-Romero M."/>
            <person name="Marangio P."/>
            <person name="Guigo R."/>
            <person name="Rago D."/>
            <person name="Mirbahai L."/>
            <person name="Eastwood N."/>
            <person name="Colbourne J.K."/>
            <person name="Zhou J."/>
            <person name="Mallon E."/>
            <person name="Orsini L."/>
        </authorList>
    </citation>
    <scope>NUCLEOTIDE SEQUENCE [LARGE SCALE GENOMIC DNA]</scope>
    <source>
        <strain evidence="2">LRV0_1</strain>
    </source>
</reference>
<comment type="caution">
    <text evidence="2">The sequence shown here is derived from an EMBL/GenBank/DDBJ whole genome shotgun (WGS) entry which is preliminary data.</text>
</comment>
<evidence type="ECO:0000313" key="3">
    <source>
        <dbReference type="Proteomes" id="UP001234178"/>
    </source>
</evidence>
<gene>
    <name evidence="2" type="ORF">OUZ56_007311</name>
</gene>